<dbReference type="SMART" id="SM00777">
    <property type="entry name" value="Mad3_BUB1_I"/>
    <property type="match status" value="1"/>
</dbReference>
<comment type="subcellular location">
    <subcellularLocation>
        <location evidence="1">Chromosome</location>
        <location evidence="1">Centromere</location>
        <location evidence="1">Kinetochore</location>
    </subcellularLocation>
</comment>
<dbReference type="PROSITE" id="PS00108">
    <property type="entry name" value="PROTEIN_KINASE_ST"/>
    <property type="match status" value="1"/>
</dbReference>
<dbReference type="GO" id="GO:0005634">
    <property type="term" value="C:nucleus"/>
    <property type="evidence" value="ECO:0007669"/>
    <property type="project" value="TreeGrafter"/>
</dbReference>
<evidence type="ECO:0000313" key="8">
    <source>
        <dbReference type="EMBL" id="TEB33331.1"/>
    </source>
</evidence>
<feature type="region of interest" description="Disordered" evidence="5">
    <location>
        <begin position="704"/>
        <end position="729"/>
    </location>
</feature>
<feature type="region of interest" description="Disordered" evidence="5">
    <location>
        <begin position="167"/>
        <end position="195"/>
    </location>
</feature>
<evidence type="ECO:0000259" key="6">
    <source>
        <dbReference type="PROSITE" id="PS50011"/>
    </source>
</evidence>
<dbReference type="EMBL" id="QPFP01000012">
    <property type="protein sequence ID" value="TEB33331.1"/>
    <property type="molecule type" value="Genomic_DNA"/>
</dbReference>
<keyword evidence="9" id="KW-1185">Reference proteome</keyword>
<feature type="domain" description="Protein kinase" evidence="6">
    <location>
        <begin position="817"/>
        <end position="1158"/>
    </location>
</feature>
<evidence type="ECO:0000256" key="1">
    <source>
        <dbReference type="ARBA" id="ARBA00004629"/>
    </source>
</evidence>
<evidence type="ECO:0000313" key="9">
    <source>
        <dbReference type="Proteomes" id="UP000298030"/>
    </source>
</evidence>
<dbReference type="PROSITE" id="PS50011">
    <property type="entry name" value="PROTEIN_KINASE_DOM"/>
    <property type="match status" value="1"/>
</dbReference>
<dbReference type="GO" id="GO:0000776">
    <property type="term" value="C:kinetochore"/>
    <property type="evidence" value="ECO:0007669"/>
    <property type="project" value="UniProtKB-KW"/>
</dbReference>
<feature type="region of interest" description="Disordered" evidence="5">
    <location>
        <begin position="651"/>
        <end position="674"/>
    </location>
</feature>
<dbReference type="Gene3D" id="1.25.40.430">
    <property type="match status" value="1"/>
</dbReference>
<dbReference type="InterPro" id="IPR012572">
    <property type="entry name" value="Mad3/Bub1_II"/>
</dbReference>
<dbReference type="GO" id="GO:0051754">
    <property type="term" value="P:meiotic sister chromatid cohesion, centromeric"/>
    <property type="evidence" value="ECO:0007669"/>
    <property type="project" value="TreeGrafter"/>
</dbReference>
<feature type="compositionally biased region" description="Acidic residues" evidence="5">
    <location>
        <begin position="584"/>
        <end position="594"/>
    </location>
</feature>
<proteinExistence type="predicted"/>
<evidence type="ECO:0000259" key="7">
    <source>
        <dbReference type="PROSITE" id="PS51489"/>
    </source>
</evidence>
<dbReference type="GO" id="GO:0007094">
    <property type="term" value="P:mitotic spindle assembly checkpoint signaling"/>
    <property type="evidence" value="ECO:0007669"/>
    <property type="project" value="InterPro"/>
</dbReference>
<dbReference type="Gene3D" id="6.10.20.170">
    <property type="match status" value="1"/>
</dbReference>
<feature type="compositionally biased region" description="Low complexity" evidence="5">
    <location>
        <begin position="1"/>
        <end position="15"/>
    </location>
</feature>
<feature type="compositionally biased region" description="Basic and acidic residues" evidence="5">
    <location>
        <begin position="595"/>
        <end position="607"/>
    </location>
</feature>
<evidence type="ECO:0000256" key="4">
    <source>
        <dbReference type="ARBA" id="ARBA00023328"/>
    </source>
</evidence>
<reference evidence="8 9" key="1">
    <citation type="journal article" date="2019" name="Nat. Ecol. Evol.">
        <title>Megaphylogeny resolves global patterns of mushroom evolution.</title>
        <authorList>
            <person name="Varga T."/>
            <person name="Krizsan K."/>
            <person name="Foldi C."/>
            <person name="Dima B."/>
            <person name="Sanchez-Garcia M."/>
            <person name="Sanchez-Ramirez S."/>
            <person name="Szollosi G.J."/>
            <person name="Szarkandi J.G."/>
            <person name="Papp V."/>
            <person name="Albert L."/>
            <person name="Andreopoulos W."/>
            <person name="Angelini C."/>
            <person name="Antonin V."/>
            <person name="Barry K.W."/>
            <person name="Bougher N.L."/>
            <person name="Buchanan P."/>
            <person name="Buyck B."/>
            <person name="Bense V."/>
            <person name="Catcheside P."/>
            <person name="Chovatia M."/>
            <person name="Cooper J."/>
            <person name="Damon W."/>
            <person name="Desjardin D."/>
            <person name="Finy P."/>
            <person name="Geml J."/>
            <person name="Haridas S."/>
            <person name="Hughes K."/>
            <person name="Justo A."/>
            <person name="Karasinski D."/>
            <person name="Kautmanova I."/>
            <person name="Kiss B."/>
            <person name="Kocsube S."/>
            <person name="Kotiranta H."/>
            <person name="LaButti K.M."/>
            <person name="Lechner B.E."/>
            <person name="Liimatainen K."/>
            <person name="Lipzen A."/>
            <person name="Lukacs Z."/>
            <person name="Mihaltcheva S."/>
            <person name="Morgado L.N."/>
            <person name="Niskanen T."/>
            <person name="Noordeloos M.E."/>
            <person name="Ohm R.A."/>
            <person name="Ortiz-Santana B."/>
            <person name="Ovrebo C."/>
            <person name="Racz N."/>
            <person name="Riley R."/>
            <person name="Savchenko A."/>
            <person name="Shiryaev A."/>
            <person name="Soop K."/>
            <person name="Spirin V."/>
            <person name="Szebenyi C."/>
            <person name="Tomsovsky M."/>
            <person name="Tulloss R.E."/>
            <person name="Uehling J."/>
            <person name="Grigoriev I.V."/>
            <person name="Vagvolgyi C."/>
            <person name="Papp T."/>
            <person name="Martin F.M."/>
            <person name="Miettinen O."/>
            <person name="Hibbett D.S."/>
            <person name="Nagy L.G."/>
        </authorList>
    </citation>
    <scope>NUCLEOTIDE SEQUENCE [LARGE SCALE GENOMIC DNA]</scope>
    <source>
        <strain evidence="8 9">FP101781</strain>
    </source>
</reference>
<organism evidence="8 9">
    <name type="scientific">Coprinellus micaceus</name>
    <name type="common">Glistening ink-cap mushroom</name>
    <name type="synonym">Coprinus micaceus</name>
    <dbReference type="NCBI Taxonomy" id="71717"/>
    <lineage>
        <taxon>Eukaryota</taxon>
        <taxon>Fungi</taxon>
        <taxon>Dikarya</taxon>
        <taxon>Basidiomycota</taxon>
        <taxon>Agaricomycotina</taxon>
        <taxon>Agaricomycetes</taxon>
        <taxon>Agaricomycetidae</taxon>
        <taxon>Agaricales</taxon>
        <taxon>Agaricineae</taxon>
        <taxon>Psathyrellaceae</taxon>
        <taxon>Coprinellus</taxon>
    </lineage>
</organism>
<dbReference type="Pfam" id="PF00069">
    <property type="entry name" value="Pkinase"/>
    <property type="match status" value="1"/>
</dbReference>
<feature type="region of interest" description="Disordered" evidence="5">
    <location>
        <begin position="1"/>
        <end position="27"/>
    </location>
</feature>
<comment type="caution">
    <text evidence="8">The sequence shown here is derived from an EMBL/GenBank/DDBJ whole genome shotgun (WGS) entry which is preliminary data.</text>
</comment>
<dbReference type="SUPFAM" id="SSF56112">
    <property type="entry name" value="Protein kinase-like (PK-like)"/>
    <property type="match status" value="1"/>
</dbReference>
<dbReference type="Gene3D" id="1.10.510.10">
    <property type="entry name" value="Transferase(Phosphotransferase) domain 1"/>
    <property type="match status" value="1"/>
</dbReference>
<dbReference type="PROSITE" id="PS51489">
    <property type="entry name" value="BUB1_N"/>
    <property type="match status" value="1"/>
</dbReference>
<dbReference type="InterPro" id="IPR000719">
    <property type="entry name" value="Prot_kinase_dom"/>
</dbReference>
<dbReference type="AlphaFoldDB" id="A0A4Y7TH55"/>
<feature type="region of interest" description="Disordered" evidence="5">
    <location>
        <begin position="416"/>
        <end position="501"/>
    </location>
</feature>
<sequence length="1158" mass="129508">MSSRTGESSAASSSSGDRERQRQKYRAKVAKALNEDDDPLATYHQFIQWTIKSYGEKDPNSGLKELLKEATSQFKEDDMYKKDLRYLKMWALYARQLDRGGAIQVFAGLVESGIGTSYAALYEDYANLLEHDGKHTEAEKLYLMGIERNVRPLERLKTRYKEFQARSRQKASASSSRSLVRTNSSSSVTTTSASSNVVTFNSTAAQRYALMLAPPPPGKRPEKLKFDMKLLFTDDGVEYSIQEARARSMGLLGKKWGPPPSSEMPIFMSPGLSSSHPVDFNDDDRKSTRMSMRRRSAYGGGAEPTVTINTKEALADVFGMYNSPDKTSKLDVPGSKHAPLKKIEPVTPLVPIRQPAFSKENDVGKTPGRRVPAFSVFTEDQNKTPFITPRNPLGSKDLPTPSFTFTAAAGENNNPPLFSKVFNPPQSTSKPPLAPLRDVFTDDHGKPTPKSRPVQSHERAKSQEVPGGAPPVFTPFKDENANSKTPFKVFSRPPSEHNENAFRNAFTPKTPSAVFTPFVDGAQQNQPTFTPFGNKQQRMFTPLGDKTPFADKTPFGEKRPFAEKPVAQPPIEEEDDTGLHEPEAYDEDFEEQEEGYERRSHYEEQEPLKQYQTPLAPEHDEYGQYQREIPLGGRFGAFNVMTPITERTFELASTGGRTPSERYTQSIDGEGSPKGKGGFIPFLRDEMIAVAAAERLAAEVRNERIEEEEEEAEYEDGHPEHVGSDGAAQERAGCLSLVDALTLKSKFRPDNPCNPFDPPVLTTLLSMIPTDPHFYDIRDQVAETLPQLQKHFKKTARKGSSVAVGDIFHLNLNGNRFQLSEKLGEGGFGSVYKARDLGMKNLDEDEDSDMEDCEEDDEEGVSLVALKVVSPRNLWEYHVLRRLHSALPSHLRRSVVLPHALYAFGDESFLVLDYCPQGMLLDIVNNSTSAGISQAGACLDELLVVFFTIELLRLLEGMHGIGFVHGDLKIDNCLIRLEDVPGGASAWSAHYNPTGEAGWSYKGLKVIDFGRTIDTRLFPHGQEFVAEWNVDERDCFEIQEGRPWTYQTDYYGLAGIVYCMLFGKYMSKSAIAQAQGPDGQPRYKIGTPFKRYWQGEIWDKLFDALLNPSFAREDGSLPLCDEMSEMRKEMEAWLQANCNRTTGTLKGLLKKVEMSCYV</sequence>
<evidence type="ECO:0000256" key="3">
    <source>
        <dbReference type="ARBA" id="ARBA00022838"/>
    </source>
</evidence>
<dbReference type="GO" id="GO:0004672">
    <property type="term" value="F:protein kinase activity"/>
    <property type="evidence" value="ECO:0007669"/>
    <property type="project" value="InterPro"/>
</dbReference>
<dbReference type="STRING" id="71717.A0A4Y7TH55"/>
<gene>
    <name evidence="8" type="ORF">FA13DRAFT_1730333</name>
</gene>
<dbReference type="PANTHER" id="PTHR14030">
    <property type="entry name" value="MITOTIC CHECKPOINT SERINE/THREONINE-PROTEIN KINASE BUB1"/>
    <property type="match status" value="1"/>
</dbReference>
<accession>A0A4Y7TH55</accession>
<protein>
    <submittedName>
        <fullName evidence="8">Uncharacterized protein</fullName>
    </submittedName>
</protein>
<dbReference type="PANTHER" id="PTHR14030:SF4">
    <property type="entry name" value="BUB1 KINASE, ISOFORM A-RELATED"/>
    <property type="match status" value="1"/>
</dbReference>
<feature type="compositionally biased region" description="Low complexity" evidence="5">
    <location>
        <begin position="170"/>
        <end position="195"/>
    </location>
</feature>
<keyword evidence="3" id="KW-0995">Kinetochore</keyword>
<dbReference type="InterPro" id="IPR011009">
    <property type="entry name" value="Kinase-like_dom_sf"/>
</dbReference>
<feature type="compositionally biased region" description="Polar residues" evidence="5">
    <location>
        <begin position="655"/>
        <end position="667"/>
    </location>
</feature>
<keyword evidence="4" id="KW-0137">Centromere</keyword>
<name>A0A4Y7TH55_COPMI</name>
<dbReference type="OrthoDB" id="248495at2759"/>
<dbReference type="InterPro" id="IPR013212">
    <property type="entry name" value="Mad3/Bub1_I"/>
</dbReference>
<dbReference type="Proteomes" id="UP000298030">
    <property type="component" value="Unassembled WGS sequence"/>
</dbReference>
<dbReference type="InterPro" id="IPR015661">
    <property type="entry name" value="Bub1/Mad3"/>
</dbReference>
<keyword evidence="2" id="KW-0158">Chromosome</keyword>
<evidence type="ECO:0000256" key="5">
    <source>
        <dbReference type="SAM" id="MobiDB-lite"/>
    </source>
</evidence>
<dbReference type="Pfam" id="PF08311">
    <property type="entry name" value="Mad3_BUB1_I"/>
    <property type="match status" value="1"/>
</dbReference>
<dbReference type="Pfam" id="PF08171">
    <property type="entry name" value="Mad3_BUB1_II"/>
    <property type="match status" value="1"/>
</dbReference>
<feature type="domain" description="BUB1 N-terminal" evidence="7">
    <location>
        <begin position="29"/>
        <end position="192"/>
    </location>
</feature>
<evidence type="ECO:0000256" key="2">
    <source>
        <dbReference type="ARBA" id="ARBA00022454"/>
    </source>
</evidence>
<dbReference type="GO" id="GO:0005524">
    <property type="term" value="F:ATP binding"/>
    <property type="evidence" value="ECO:0007669"/>
    <property type="project" value="InterPro"/>
</dbReference>
<feature type="compositionally biased region" description="Acidic residues" evidence="5">
    <location>
        <begin position="705"/>
        <end position="714"/>
    </location>
</feature>
<dbReference type="InterPro" id="IPR008271">
    <property type="entry name" value="Ser/Thr_kinase_AS"/>
</dbReference>
<dbReference type="CDD" id="cd13981">
    <property type="entry name" value="STKc_Bub1_BubR1"/>
    <property type="match status" value="1"/>
</dbReference>
<feature type="region of interest" description="Disordered" evidence="5">
    <location>
        <begin position="544"/>
        <end position="607"/>
    </location>
</feature>
<dbReference type="GO" id="GO:0032991">
    <property type="term" value="C:protein-containing complex"/>
    <property type="evidence" value="ECO:0007669"/>
    <property type="project" value="UniProtKB-ARBA"/>
</dbReference>
<dbReference type="SMART" id="SM00220">
    <property type="entry name" value="S_TKc"/>
    <property type="match status" value="1"/>
</dbReference>